<proteinExistence type="predicted"/>
<sequence>MLSAVRSRSLTPTTLVCSRCMAYAAAQWLRSALQCCTAAVLTAAAVLHSLSVSALARRLPWLLLTAAAIALQQLTTLQHYAVFAFHAAGGSAYFLLWLAELLLCSAGCINSALLPSVNAALLCRGSLLCCAAFHIQLAAHTQRHGTLLLLFLTHCSCNCTFHALIERFLLCMVYAAAVTRSRCMVALLTLHKACAAALRTAHLRACLLHVAPQLQRAWLHCSLVSSGDHAATV</sequence>
<reference evidence="1 2" key="1">
    <citation type="submission" date="2021-06" db="EMBL/GenBank/DDBJ databases">
        <title>Chromosome-level genome assembly of the red-tail catfish (Hemibagrus wyckioides).</title>
        <authorList>
            <person name="Shao F."/>
        </authorList>
    </citation>
    <scope>NUCLEOTIDE SEQUENCE [LARGE SCALE GENOMIC DNA]</scope>
    <source>
        <strain evidence="1">EC202008001</strain>
        <tissue evidence="1">Blood</tissue>
    </source>
</reference>
<keyword evidence="2" id="KW-1185">Reference proteome</keyword>
<accession>A0A9D3NHW2</accession>
<gene>
    <name evidence="1" type="ORF">KOW79_013518</name>
</gene>
<evidence type="ECO:0000313" key="1">
    <source>
        <dbReference type="EMBL" id="KAG7323816.1"/>
    </source>
</evidence>
<comment type="caution">
    <text evidence="1">The sequence shown here is derived from an EMBL/GenBank/DDBJ whole genome shotgun (WGS) entry which is preliminary data.</text>
</comment>
<organism evidence="1 2">
    <name type="scientific">Hemibagrus wyckioides</name>
    <dbReference type="NCBI Taxonomy" id="337641"/>
    <lineage>
        <taxon>Eukaryota</taxon>
        <taxon>Metazoa</taxon>
        <taxon>Chordata</taxon>
        <taxon>Craniata</taxon>
        <taxon>Vertebrata</taxon>
        <taxon>Euteleostomi</taxon>
        <taxon>Actinopterygii</taxon>
        <taxon>Neopterygii</taxon>
        <taxon>Teleostei</taxon>
        <taxon>Ostariophysi</taxon>
        <taxon>Siluriformes</taxon>
        <taxon>Bagridae</taxon>
        <taxon>Hemibagrus</taxon>
    </lineage>
</organism>
<dbReference type="EMBL" id="JAHKSW010000015">
    <property type="protein sequence ID" value="KAG7323816.1"/>
    <property type="molecule type" value="Genomic_DNA"/>
</dbReference>
<evidence type="ECO:0000313" key="2">
    <source>
        <dbReference type="Proteomes" id="UP000824219"/>
    </source>
</evidence>
<name>A0A9D3NHW2_9TELE</name>
<dbReference type="AlphaFoldDB" id="A0A9D3NHW2"/>
<dbReference type="Proteomes" id="UP000824219">
    <property type="component" value="Linkage Group LG15"/>
</dbReference>
<protein>
    <submittedName>
        <fullName evidence="1">Uncharacterized protein</fullName>
    </submittedName>
</protein>